<organism evidence="2 3">
    <name type="scientific">Actinoallomurus oryzae</name>
    <dbReference type="NCBI Taxonomy" id="502180"/>
    <lineage>
        <taxon>Bacteria</taxon>
        <taxon>Bacillati</taxon>
        <taxon>Actinomycetota</taxon>
        <taxon>Actinomycetes</taxon>
        <taxon>Streptosporangiales</taxon>
        <taxon>Thermomonosporaceae</taxon>
        <taxon>Actinoallomurus</taxon>
    </lineage>
</organism>
<sequence length="1445" mass="150936">MTLTLDQLRTAVRVTGARLDLPLTALDSTAITAAFGPFLPEGTFVLRDVTDRHETTAGVQVTGTGDAGPFTGMTVVADFAVTATDTTLTVTATGDSTWTFVTAFPALEPTLWNDLTYDTPRLVLSSTTPPDPGDPLAQIPMTFTGTLTISTLLAPLDLLFFGVTHELSGRVTVLPPPPDSALAFARVPSILLQGPEAPALDLGLLSITGRRYELYAIPRFDYSTGDYGVAGRLAILAGVPVTIGGSTTVVGLMAELGTWTDDIVLEADLSSLGDLAFEEVIAFARQQDAGLANPFAIDVGNSPVRLSTVSVRLAQPLGVRSMTLLLETTKQWDLGGGFVLDAVDLTFRLDDPFGSGRRLNGVVSGLLGWGANGTLEISADFGTRSLGGALREGDGPLNIREVFTDLTGRDPGHFPDLVVEQFEIFGAMPSGGPFTFQSTLTLTGNWVISDQVTLIGVGFDLEYGTDSVFTARAALLAGGVLIAIAAGYDSVKGWMFSGETGPGQRIPIGAFVDELAQTYGDFALPAPISQLTIENLAASLETKEAQVKLAGEARFPIDTTEVDLTVAIDTGAKTFGGRIVVMTAGGVELHFDVHLAKTAEATRYAVTYTHGTADPIPPVKDLVAALSPTAAAYIPDGITVSLKDAVLAVDGGTYVFGVDLTATLDLAKLPVVGPRLTGDQVVGFDPLRVIAASAALAAAEVTAVNGLLPDGVAALPEQDLAAGFTVGGRLRLGPLEAPVSLPVTPGQSAPTTPKQAQTNDNVLWYKVQTAYGPVQVNRVGVAYRHAAGQPATLAVLLDAAISVGGLTLSCDGLSAGISLSDLAAGPTFDLAGLGLSYSEGPVEISGAFLKSTITFQGRDYASYSGKAVIRTKAFSVGAIGSYVQLDSGPSMFVYAFLDYPIGGPAFFFVRGLAAGFGYNRRLIAPAVDAIADFPLVAEAVGTVQPSDLPGELSRLQDAIPPSPGDYFLAIGVHFTSFEMIDSFLLLTIGFGHRVELNVLGLSTVVLPAPGAQQAGVTPIAEIQLALKATFAPDDGYFALLAQLTSNSFLLDRACKLTGGFAFVIWFGPEHKGDFVLTAGGYHPQFVVPSHYPAVPRLGFNWKISDRLALKGTGYFALTPGALMAGGSLSATYEDGSLRAWFDTTLDFLIAWQPFHYQAAFHLSVGASYTFSFFGTHTITVQVGTDVRFWGPDFGGTAFIDLDVISFTIDFGAKEGDKAKPVEWDEFRDAQLPPAGKVVAVALQGGGLHSGDGTDLGQVDPLRLEIVTDSAIPSTGGRAGTTDLGAGADFGIAPVGLQGGFTSSHELTITRDGVAAESYFTFEPVTKSLPAAQWGDELVPTLKNPALVDGLLTGYVIRPVPPDEPVDPPSVPLADLRAGAPLFTEQDAFDWQPLAPYQAGEQPLDLAAGAAARAAIAGKLLPDAAVDLNGLTPADFLLTPQVAAHV</sequence>
<name>A0ABP8PZD1_9ACTN</name>
<dbReference type="Proteomes" id="UP001500503">
    <property type="component" value="Unassembled WGS sequence"/>
</dbReference>
<comment type="caution">
    <text evidence="2">The sequence shown here is derived from an EMBL/GenBank/DDBJ whole genome shotgun (WGS) entry which is preliminary data.</text>
</comment>
<reference evidence="3" key="1">
    <citation type="journal article" date="2019" name="Int. J. Syst. Evol. Microbiol.">
        <title>The Global Catalogue of Microorganisms (GCM) 10K type strain sequencing project: providing services to taxonomists for standard genome sequencing and annotation.</title>
        <authorList>
            <consortium name="The Broad Institute Genomics Platform"/>
            <consortium name="The Broad Institute Genome Sequencing Center for Infectious Disease"/>
            <person name="Wu L."/>
            <person name="Ma J."/>
        </authorList>
    </citation>
    <scope>NUCLEOTIDE SEQUENCE [LARGE SCALE GENOMIC DNA]</scope>
    <source>
        <strain evidence="3">JCM 17933</strain>
    </source>
</reference>
<keyword evidence="3" id="KW-1185">Reference proteome</keyword>
<dbReference type="Pfam" id="PF20248">
    <property type="entry name" value="DUF6603"/>
    <property type="match status" value="1"/>
</dbReference>
<proteinExistence type="predicted"/>
<dbReference type="EMBL" id="BAABHF010000019">
    <property type="protein sequence ID" value="GAA4495052.1"/>
    <property type="molecule type" value="Genomic_DNA"/>
</dbReference>
<feature type="domain" description="DUF6603" evidence="1">
    <location>
        <begin position="767"/>
        <end position="1237"/>
    </location>
</feature>
<dbReference type="InterPro" id="IPR046538">
    <property type="entry name" value="DUF6603"/>
</dbReference>
<evidence type="ECO:0000313" key="3">
    <source>
        <dbReference type="Proteomes" id="UP001500503"/>
    </source>
</evidence>
<accession>A0ABP8PZD1</accession>
<evidence type="ECO:0000259" key="1">
    <source>
        <dbReference type="Pfam" id="PF20248"/>
    </source>
</evidence>
<protein>
    <recommendedName>
        <fullName evidence="1">DUF6603 domain-containing protein</fullName>
    </recommendedName>
</protein>
<evidence type="ECO:0000313" key="2">
    <source>
        <dbReference type="EMBL" id="GAA4495052.1"/>
    </source>
</evidence>
<dbReference type="RefSeq" id="WP_345464788.1">
    <property type="nucleotide sequence ID" value="NZ_BAABHF010000019.1"/>
</dbReference>
<gene>
    <name evidence="2" type="ORF">GCM10023191_035180</name>
</gene>